<evidence type="ECO:0000313" key="4">
    <source>
        <dbReference type="EMBL" id="KAH0573341.1"/>
    </source>
</evidence>
<organism evidence="3">
    <name type="scientific">Spironucleus salmonicida</name>
    <dbReference type="NCBI Taxonomy" id="348837"/>
    <lineage>
        <taxon>Eukaryota</taxon>
        <taxon>Metamonada</taxon>
        <taxon>Diplomonadida</taxon>
        <taxon>Hexamitidae</taxon>
        <taxon>Hexamitinae</taxon>
        <taxon>Spironucleus</taxon>
    </lineage>
</organism>
<feature type="compositionally biased region" description="Polar residues" evidence="2">
    <location>
        <begin position="460"/>
        <end position="469"/>
    </location>
</feature>
<dbReference type="VEuPathDB" id="GiardiaDB:SS50377_25461"/>
<proteinExistence type="predicted"/>
<gene>
    <name evidence="3" type="ORF">SS50377_15028</name>
    <name evidence="4" type="ORF">SS50377_25461</name>
</gene>
<feature type="compositionally biased region" description="Basic and acidic residues" evidence="2">
    <location>
        <begin position="470"/>
        <end position="486"/>
    </location>
</feature>
<dbReference type="EMBL" id="AUWU02000005">
    <property type="protein sequence ID" value="KAH0573341.1"/>
    <property type="molecule type" value="Genomic_DNA"/>
</dbReference>
<name>V6LW14_9EUKA</name>
<dbReference type="AlphaFoldDB" id="V6LW14"/>
<reference evidence="3 4" key="1">
    <citation type="journal article" date="2014" name="PLoS Genet.">
        <title>The Genome of Spironucleus salmonicida Highlights a Fish Pathogen Adapted to Fluctuating Environments.</title>
        <authorList>
            <person name="Xu F."/>
            <person name="Jerlstrom-Hultqvist J."/>
            <person name="Einarsson E."/>
            <person name="Astvaldsson A."/>
            <person name="Svard S.G."/>
            <person name="Andersson J.O."/>
        </authorList>
    </citation>
    <scope>NUCLEOTIDE SEQUENCE</scope>
    <source>
        <strain evidence="4">ATCC 50377</strain>
    </source>
</reference>
<evidence type="ECO:0000256" key="1">
    <source>
        <dbReference type="SAM" id="Coils"/>
    </source>
</evidence>
<evidence type="ECO:0000313" key="5">
    <source>
        <dbReference type="Proteomes" id="UP000018208"/>
    </source>
</evidence>
<sequence length="1031" mass="122692">MNSFQLEQEQPYFAEFDTYKAYSSNVLTPLQNLTITYNKVQVYVTSATQRIGETKLIQKQNQPCLTFTSNFTISPKTSPYLSDLSSFFNVQFKTQATTTEGLNYTAYFPIKATQVHVNFMFLNENIQIFQSSCNISRPFKFNINLELPGKLIWIMKQSLDSKPLSFNGAEFTVPQVKQVALNQLKKHFQQPFEETQLDINIMQNAQQLQNYKGTVNLFVFVTKCEINDYKLSLKFGISTTSSEYIGISFEKLDQDQVYGEKSLLKRLMIKGCQTWELVDLPKILYLYKFQPFAVIQHSIELNIADGKIQFDAFGQQFYINGMNLLDEKQKVEKEIQESAVIQLQKEKELMQKQKDKLDYDKLQEEKLKQEIKKQEISQQKKQKQFELLKLNEEEKNLLKQEELNKQQLIQQTKDQDAQNLKNKLEQERDKIKEKQKLIVQQEIARQKKLREDAARKQLIENTSISQQQAEGKDSKNKKKETGKLVFIKEPKPLEQTKIQQIQVDHIKQEPKQEPSKPQVDQELINQQQQYVKDQKAIQSDERLRKFQEARETDQITLEQLRKLVIQKEEELSTKKVNLIDKIKNNNEKSLLKITIDETQKKALSDSDIETIVEKELEKDVQHLHALKIKLKAKEYLTDQMQVQLASRLKEKEQLEEKRKMLDQKQKERLKYEQEQKIKQQMEEEEFVARYQQELLFRKNVKEKQLEDKKQQQIVKQKSDQIQQQIARAQAQELQEQEKLAKEKKRQEILQKIERQNLIKKEAQIQENIRRKAEMEELEKRKSERTQRLEEKKIHQQLLQNDLKEEQRRIKLIEIENDRIAKENEAKQKQLRYTTIREIKTDNRPLRTRKFNTVSNKSIQDDLNPEQNEIFEENLKQRREKLAKDFEKTQVKLQKSREQALQKIAQEEELKKLEREGIARLTREKYQLQRETEFLAEQELQQQNIEAEISRQQQIIEKQAFVQIKVEKWQKFWEVEEQKRLDQLEKSKVYSPTRDNAKLSCFMEMPKLVCVQLGEKGKSKRSQSSFGTSKWQ</sequence>
<feature type="coiled-coil region" evidence="1">
    <location>
        <begin position="333"/>
        <end position="444"/>
    </location>
</feature>
<dbReference type="Proteomes" id="UP000018208">
    <property type="component" value="Unassembled WGS sequence"/>
</dbReference>
<evidence type="ECO:0000256" key="2">
    <source>
        <dbReference type="SAM" id="MobiDB-lite"/>
    </source>
</evidence>
<dbReference type="EMBL" id="KI546101">
    <property type="protein sequence ID" value="EST45009.1"/>
    <property type="molecule type" value="Genomic_DNA"/>
</dbReference>
<accession>V6LW14</accession>
<feature type="coiled-coil region" evidence="1">
    <location>
        <begin position="711"/>
        <end position="831"/>
    </location>
</feature>
<feature type="coiled-coil region" evidence="1">
    <location>
        <begin position="871"/>
        <end position="954"/>
    </location>
</feature>
<feature type="region of interest" description="Disordered" evidence="2">
    <location>
        <begin position="460"/>
        <end position="486"/>
    </location>
</feature>
<feature type="coiled-coil region" evidence="1">
    <location>
        <begin position="637"/>
        <end position="684"/>
    </location>
</feature>
<keyword evidence="1" id="KW-0175">Coiled coil</keyword>
<protein>
    <submittedName>
        <fullName evidence="3">Uncharacterized protein</fullName>
    </submittedName>
</protein>
<reference evidence="4" key="2">
    <citation type="submission" date="2020-12" db="EMBL/GenBank/DDBJ databases">
        <title>New Spironucleus salmonicida genome in near-complete chromosomes.</title>
        <authorList>
            <person name="Xu F."/>
            <person name="Kurt Z."/>
            <person name="Jimenez-Gonzalez A."/>
            <person name="Astvaldsson A."/>
            <person name="Andersson J.O."/>
            <person name="Svard S.G."/>
        </authorList>
    </citation>
    <scope>NUCLEOTIDE SEQUENCE</scope>
    <source>
        <strain evidence="4">ATCC 50377</strain>
    </source>
</reference>
<keyword evidence="5" id="KW-1185">Reference proteome</keyword>
<evidence type="ECO:0000313" key="3">
    <source>
        <dbReference type="EMBL" id="EST45009.1"/>
    </source>
</evidence>